<gene>
    <name evidence="2" type="ORF">ACD_2C00243G0002</name>
</gene>
<name>K2G1G1_9BACT</name>
<evidence type="ECO:0000256" key="1">
    <source>
        <dbReference type="SAM" id="SignalP"/>
    </source>
</evidence>
<sequence>MKKYFLPILAFLLISPQAFAGPFDILHRNGNYHEPYYNPPLYNYDTSYNYIPLNYGWSYLPSNYYNLKAWDLSINDVNYYDSTTVSYNWNSRVAYNSIVVNICNYWNDLYYNGSVRAKIEVAWKPSFIYMNPFWSWTRWQCRKIWTSISNFNINYSGTYWVSVTVDDTSLLSESNRSNNYMYKSIYIPYIGTGFNNGSNWYSCNWTWYSYSNNVDWYTCNGIWYNRTNYNNSSTTYYCNNAWYTYPTNATWYYCNGTWYNRNNYNNNNGNYDSYYCNGTWYNYTSNATWYFCNQVWYDRYDDYNYNNSNSSSRSYYCNWSWLISDYSDRYFCNWMYYYFNSDNNYNNSNNYNYNGTNSNNTTSSLSNVRVTDIKVDNLNKRINAVICNNWTSQVKTTWNLRFSSNNSWRSSSVSVNLDLAAWWCTDLYSYATFWELWIYSSWNYSISARLNSAGSWGDFVRSVWINY</sequence>
<feature type="signal peptide" evidence="1">
    <location>
        <begin position="1"/>
        <end position="20"/>
    </location>
</feature>
<evidence type="ECO:0008006" key="3">
    <source>
        <dbReference type="Google" id="ProtNLM"/>
    </source>
</evidence>
<dbReference type="EMBL" id="AMFJ01000243">
    <property type="protein sequence ID" value="EKE29043.1"/>
    <property type="molecule type" value="Genomic_DNA"/>
</dbReference>
<dbReference type="AlphaFoldDB" id="K2G1G1"/>
<feature type="chain" id="PRO_5017357735" description="CARDB domain-containing protein" evidence="1">
    <location>
        <begin position="21"/>
        <end position="467"/>
    </location>
</feature>
<organism evidence="2">
    <name type="scientific">uncultured bacterium</name>
    <name type="common">gcode 4</name>
    <dbReference type="NCBI Taxonomy" id="1234023"/>
    <lineage>
        <taxon>Bacteria</taxon>
        <taxon>environmental samples</taxon>
    </lineage>
</organism>
<comment type="caution">
    <text evidence="2">The sequence shown here is derived from an EMBL/GenBank/DDBJ whole genome shotgun (WGS) entry which is preliminary data.</text>
</comment>
<keyword evidence="1" id="KW-0732">Signal</keyword>
<protein>
    <recommendedName>
        <fullName evidence="3">CARDB domain-containing protein</fullName>
    </recommendedName>
</protein>
<reference evidence="2" key="1">
    <citation type="journal article" date="2012" name="Science">
        <title>Fermentation, hydrogen, and sulfur metabolism in multiple uncultivated bacterial phyla.</title>
        <authorList>
            <person name="Wrighton K.C."/>
            <person name="Thomas B.C."/>
            <person name="Sharon I."/>
            <person name="Miller C.S."/>
            <person name="Castelle C.J."/>
            <person name="VerBerkmoes N.C."/>
            <person name="Wilkins M.J."/>
            <person name="Hettich R.L."/>
            <person name="Lipton M.S."/>
            <person name="Williams K.H."/>
            <person name="Long P.E."/>
            <person name="Banfield J.F."/>
        </authorList>
    </citation>
    <scope>NUCLEOTIDE SEQUENCE [LARGE SCALE GENOMIC DNA]</scope>
</reference>
<evidence type="ECO:0000313" key="2">
    <source>
        <dbReference type="EMBL" id="EKE29043.1"/>
    </source>
</evidence>
<proteinExistence type="predicted"/>
<accession>K2G1G1</accession>